<evidence type="ECO:0000313" key="2">
    <source>
        <dbReference type="EMBL" id="GAA0150024.1"/>
    </source>
</evidence>
<dbReference type="PROSITE" id="PS50878">
    <property type="entry name" value="RT_POL"/>
    <property type="match status" value="1"/>
</dbReference>
<proteinExistence type="predicted"/>
<sequence length="261" mass="30145">MNFSSNWIAIIKECVTFVQYLVLTNRQVSDPFKPPCGLRHVTLSHIKNQFSLKCCFTSSKGLSQGDPISSYMFLLVLEVFNGLIKEACQEKDFLFHHQYELQCLTHLCFADDMMIDVKPTEETVRILIECLHKFGDITGLKLNCSKSRVFFGGFKGGGERKMSSWQSKRLSIGGRAQLIRTFVFGIQNFWCSNMPLPKYVIEEVEKKIRTFLWSGKSEGIYHSKVAWKTYIYLLRREAWGSNVCPPELRYVRVRCCGTFLV</sequence>
<keyword evidence="3" id="KW-1185">Reference proteome</keyword>
<accession>A0AAV3PEG3</accession>
<organism evidence="2 3">
    <name type="scientific">Lithospermum erythrorhizon</name>
    <name type="common">Purple gromwell</name>
    <name type="synonym">Lithospermum officinale var. erythrorhizon</name>
    <dbReference type="NCBI Taxonomy" id="34254"/>
    <lineage>
        <taxon>Eukaryota</taxon>
        <taxon>Viridiplantae</taxon>
        <taxon>Streptophyta</taxon>
        <taxon>Embryophyta</taxon>
        <taxon>Tracheophyta</taxon>
        <taxon>Spermatophyta</taxon>
        <taxon>Magnoliopsida</taxon>
        <taxon>eudicotyledons</taxon>
        <taxon>Gunneridae</taxon>
        <taxon>Pentapetalae</taxon>
        <taxon>asterids</taxon>
        <taxon>lamiids</taxon>
        <taxon>Boraginales</taxon>
        <taxon>Boraginaceae</taxon>
        <taxon>Boraginoideae</taxon>
        <taxon>Lithospermeae</taxon>
        <taxon>Lithospermum</taxon>
    </lineage>
</organism>
<dbReference type="PANTHER" id="PTHR33116:SF78">
    <property type="entry name" value="OS12G0587133 PROTEIN"/>
    <property type="match status" value="1"/>
</dbReference>
<dbReference type="Proteomes" id="UP001454036">
    <property type="component" value="Unassembled WGS sequence"/>
</dbReference>
<protein>
    <recommendedName>
        <fullName evidence="1">Reverse transcriptase domain-containing protein</fullName>
    </recommendedName>
</protein>
<gene>
    <name evidence="2" type="ORF">LIER_43082</name>
</gene>
<dbReference type="InterPro" id="IPR000477">
    <property type="entry name" value="RT_dom"/>
</dbReference>
<comment type="caution">
    <text evidence="2">The sequence shown here is derived from an EMBL/GenBank/DDBJ whole genome shotgun (WGS) entry which is preliminary data.</text>
</comment>
<feature type="domain" description="Reverse transcriptase" evidence="1">
    <location>
        <begin position="1"/>
        <end position="170"/>
    </location>
</feature>
<dbReference type="EMBL" id="BAABME010032593">
    <property type="protein sequence ID" value="GAA0150024.1"/>
    <property type="molecule type" value="Genomic_DNA"/>
</dbReference>
<evidence type="ECO:0000259" key="1">
    <source>
        <dbReference type="PROSITE" id="PS50878"/>
    </source>
</evidence>
<dbReference type="AlphaFoldDB" id="A0AAV3PEG3"/>
<name>A0AAV3PEG3_LITER</name>
<evidence type="ECO:0000313" key="3">
    <source>
        <dbReference type="Proteomes" id="UP001454036"/>
    </source>
</evidence>
<dbReference type="Pfam" id="PF00078">
    <property type="entry name" value="RVT_1"/>
    <property type="match status" value="1"/>
</dbReference>
<dbReference type="PANTHER" id="PTHR33116">
    <property type="entry name" value="REVERSE TRANSCRIPTASE ZINC-BINDING DOMAIN-CONTAINING PROTEIN-RELATED-RELATED"/>
    <property type="match status" value="1"/>
</dbReference>
<reference evidence="2 3" key="1">
    <citation type="submission" date="2024-01" db="EMBL/GenBank/DDBJ databases">
        <title>The complete chloroplast genome sequence of Lithospermum erythrorhizon: insights into the phylogenetic relationship among Boraginaceae species and the maternal lineages of purple gromwells.</title>
        <authorList>
            <person name="Okada T."/>
            <person name="Watanabe K."/>
        </authorList>
    </citation>
    <scope>NUCLEOTIDE SEQUENCE [LARGE SCALE GENOMIC DNA]</scope>
</reference>